<evidence type="ECO:0000256" key="1">
    <source>
        <dbReference type="ARBA" id="ARBA00006738"/>
    </source>
</evidence>
<comment type="similarity">
    <text evidence="1 2">Belongs to the UPF0102 family.</text>
</comment>
<evidence type="ECO:0000313" key="5">
    <source>
        <dbReference type="Proteomes" id="UP000479639"/>
    </source>
</evidence>
<organism evidence="4 5">
    <name type="scientific">Adlercreutzia muris</name>
    <dbReference type="NCBI Taxonomy" id="1796610"/>
    <lineage>
        <taxon>Bacteria</taxon>
        <taxon>Bacillati</taxon>
        <taxon>Actinomycetota</taxon>
        <taxon>Coriobacteriia</taxon>
        <taxon>Eggerthellales</taxon>
        <taxon>Eggerthellaceae</taxon>
        <taxon>Adlercreutzia</taxon>
    </lineage>
</organism>
<dbReference type="NCBIfam" id="NF009154">
    <property type="entry name" value="PRK12497.3-3"/>
    <property type="match status" value="1"/>
</dbReference>
<dbReference type="GO" id="GO:0003676">
    <property type="term" value="F:nucleic acid binding"/>
    <property type="evidence" value="ECO:0007669"/>
    <property type="project" value="InterPro"/>
</dbReference>
<evidence type="ECO:0000256" key="3">
    <source>
        <dbReference type="SAM" id="MobiDB-lite"/>
    </source>
</evidence>
<dbReference type="NCBIfam" id="NF009150">
    <property type="entry name" value="PRK12497.1-3"/>
    <property type="match status" value="1"/>
</dbReference>
<dbReference type="InterPro" id="IPR011856">
    <property type="entry name" value="tRNA_endonuc-like_dom_sf"/>
</dbReference>
<comment type="caution">
    <text evidence="4">The sequence shown here is derived from an EMBL/GenBank/DDBJ whole genome shotgun (WGS) entry which is preliminary data.</text>
</comment>
<dbReference type="EMBL" id="WAJS01000007">
    <property type="protein sequence ID" value="KAB1650975.1"/>
    <property type="molecule type" value="Genomic_DNA"/>
</dbReference>
<dbReference type="Proteomes" id="UP000479639">
    <property type="component" value="Unassembled WGS sequence"/>
</dbReference>
<dbReference type="SUPFAM" id="SSF52980">
    <property type="entry name" value="Restriction endonuclease-like"/>
    <property type="match status" value="1"/>
</dbReference>
<dbReference type="AlphaFoldDB" id="A0A7C8FPU4"/>
<sequence length="202" mass="21759">MVTIEEAAVGRAAAPAKKRRQAKDAPIGKHAAPTEGDNKPRKRKSSSRKASPGVVGTAARRSSKGKTAVGGSAPATVREPRGRRNRALGARGEDAAVRFLEARGYHILERNWTCFAGEADIIAADGTTLVFVEVKTRRDDSHGLPSEAVGRAKRERYEKIALAYVTDHFFDEAVVRFDVVAITVLPEDRAFVSHHVGAYSAG</sequence>
<proteinExistence type="inferred from homology"/>
<protein>
    <recommendedName>
        <fullName evidence="2">UPF0102 protein F8D48_03470</fullName>
    </recommendedName>
</protein>
<dbReference type="InterPro" id="IPR003509">
    <property type="entry name" value="UPF0102_YraN-like"/>
</dbReference>
<dbReference type="HAMAP" id="MF_00048">
    <property type="entry name" value="UPF0102"/>
    <property type="match status" value="1"/>
</dbReference>
<dbReference type="PANTHER" id="PTHR34039:SF1">
    <property type="entry name" value="UPF0102 PROTEIN YRAN"/>
    <property type="match status" value="1"/>
</dbReference>
<gene>
    <name evidence="4" type="ORF">F8D48_03470</name>
</gene>
<dbReference type="PANTHER" id="PTHR34039">
    <property type="entry name" value="UPF0102 PROTEIN YRAN"/>
    <property type="match status" value="1"/>
</dbReference>
<evidence type="ECO:0000313" key="4">
    <source>
        <dbReference type="EMBL" id="KAB1650975.1"/>
    </source>
</evidence>
<name>A0A7C8FPU4_9ACTN</name>
<feature type="region of interest" description="Disordered" evidence="3">
    <location>
        <begin position="1"/>
        <end position="89"/>
    </location>
</feature>
<dbReference type="Pfam" id="PF02021">
    <property type="entry name" value="UPF0102"/>
    <property type="match status" value="1"/>
</dbReference>
<evidence type="ECO:0000256" key="2">
    <source>
        <dbReference type="HAMAP-Rule" id="MF_00048"/>
    </source>
</evidence>
<dbReference type="CDD" id="cd20736">
    <property type="entry name" value="PoNe_Nuclease"/>
    <property type="match status" value="1"/>
</dbReference>
<reference evidence="4 5" key="1">
    <citation type="submission" date="2019-09" db="EMBL/GenBank/DDBJ databases">
        <title>Whole genome shotgun sequencing (WGS) of Ellagibacter isourolithinifaciens DSM 104140(T) and Adlercreutzia muris DSM 29508(T).</title>
        <authorList>
            <person name="Stoll D.A."/>
            <person name="Danylec N."/>
            <person name="Huch M."/>
        </authorList>
    </citation>
    <scope>NUCLEOTIDE SEQUENCE [LARGE SCALE GENOMIC DNA]</scope>
    <source>
        <strain evidence="4 5">DSM 29508</strain>
    </source>
</reference>
<accession>A0A7C8FPU4</accession>
<dbReference type="InterPro" id="IPR011335">
    <property type="entry name" value="Restrct_endonuc-II-like"/>
</dbReference>
<keyword evidence="5" id="KW-1185">Reference proteome</keyword>
<dbReference type="Gene3D" id="3.40.1350.10">
    <property type="match status" value="1"/>
</dbReference>